<name>A0A9X1NUS6_9HYPH</name>
<comment type="caution">
    <text evidence="1">The sequence shown here is derived from an EMBL/GenBank/DDBJ whole genome shotgun (WGS) entry which is preliminary data.</text>
</comment>
<dbReference type="AlphaFoldDB" id="A0A9X1NUS6"/>
<accession>A0A9X1NUS6</accession>
<evidence type="ECO:0000313" key="2">
    <source>
        <dbReference type="Proteomes" id="UP001139089"/>
    </source>
</evidence>
<protein>
    <submittedName>
        <fullName evidence="1">Uncharacterized protein</fullName>
    </submittedName>
</protein>
<dbReference type="EMBL" id="JAJOZR010000018">
    <property type="protein sequence ID" value="MCD7111600.1"/>
    <property type="molecule type" value="Genomic_DNA"/>
</dbReference>
<proteinExistence type="predicted"/>
<dbReference type="Proteomes" id="UP001139089">
    <property type="component" value="Unassembled WGS sequence"/>
</dbReference>
<organism evidence="1 2">
    <name type="scientific">Rhizobium quercicola</name>
    <dbReference type="NCBI Taxonomy" id="2901226"/>
    <lineage>
        <taxon>Bacteria</taxon>
        <taxon>Pseudomonadati</taxon>
        <taxon>Pseudomonadota</taxon>
        <taxon>Alphaproteobacteria</taxon>
        <taxon>Hyphomicrobiales</taxon>
        <taxon>Rhizobiaceae</taxon>
        <taxon>Rhizobium/Agrobacterium group</taxon>
        <taxon>Rhizobium</taxon>
    </lineage>
</organism>
<evidence type="ECO:0000313" key="1">
    <source>
        <dbReference type="EMBL" id="MCD7111600.1"/>
    </source>
</evidence>
<reference evidence="1" key="1">
    <citation type="submission" date="2021-12" db="EMBL/GenBank/DDBJ databases">
        <authorList>
            <person name="Li Y."/>
        </authorList>
    </citation>
    <scope>NUCLEOTIDE SEQUENCE</scope>
    <source>
        <strain evidence="1">DKSPLA3</strain>
    </source>
</reference>
<dbReference type="RefSeq" id="WP_231816668.1">
    <property type="nucleotide sequence ID" value="NZ_JAJOZR010000018.1"/>
</dbReference>
<sequence>MNIILGKYEVFKSVSLLIPQGERVIVPMEVDGWQLQVAISLIENGGPPSLDIEAVGSNIAQLTLRNWNNPLGTTTNQPASLGKSGKSGLDITFVLAHWRIGTVDKIEIQFMSAVQ</sequence>
<keyword evidence="2" id="KW-1185">Reference proteome</keyword>
<gene>
    <name evidence="1" type="ORF">LRX75_21425</name>
</gene>